<dbReference type="InterPro" id="IPR012999">
    <property type="entry name" value="Pyr_OxRdtase_I_AS"/>
</dbReference>
<dbReference type="PROSITE" id="PS00076">
    <property type="entry name" value="PYRIDINE_REDOX_1"/>
    <property type="match status" value="1"/>
</dbReference>
<keyword evidence="5 11" id="KW-0560">Oxidoreductase</keyword>
<evidence type="ECO:0000256" key="5">
    <source>
        <dbReference type="ARBA" id="ARBA00023002"/>
    </source>
</evidence>
<reference evidence="14 15" key="1">
    <citation type="journal article" date="2013" name="ISME J.">
        <title>Metabolic model for the filamentous 'Candidatus Microthrix parvicella' based on genomic and metagenomic analyses.</title>
        <authorList>
            <person name="Jon McIlroy S."/>
            <person name="Kristiansen R."/>
            <person name="Albertsen M."/>
            <person name="Michael Karst S."/>
            <person name="Rossetti S."/>
            <person name="Lund Nielsen J."/>
            <person name="Tandoi V."/>
            <person name="James Seviour R."/>
            <person name="Nielsen P.H."/>
        </authorList>
    </citation>
    <scope>NUCLEOTIDE SEQUENCE [LARGE SCALE GENOMIC DNA]</scope>
    <source>
        <strain evidence="14 15">RN1</strain>
    </source>
</reference>
<feature type="binding site" evidence="9">
    <location>
        <position position="63"/>
    </location>
    <ligand>
        <name>FAD</name>
        <dbReference type="ChEBI" id="CHEBI:57692"/>
    </ligand>
</feature>
<feature type="binding site" evidence="9">
    <location>
        <position position="320"/>
    </location>
    <ligand>
        <name>FAD</name>
        <dbReference type="ChEBI" id="CHEBI:57692"/>
    </ligand>
</feature>
<feature type="domain" description="FAD/NAD(P)-binding" evidence="13">
    <location>
        <begin position="20"/>
        <end position="334"/>
    </location>
</feature>
<dbReference type="EC" id="1.8.1.15" evidence="14"/>
<evidence type="ECO:0000256" key="9">
    <source>
        <dbReference type="PIRSR" id="PIRSR000350-3"/>
    </source>
</evidence>
<dbReference type="FunFam" id="3.30.390.30:FF:000001">
    <property type="entry name" value="Dihydrolipoyl dehydrogenase"/>
    <property type="match status" value="1"/>
</dbReference>
<dbReference type="eggNOG" id="COG1249">
    <property type="taxonomic scope" value="Bacteria"/>
</dbReference>
<evidence type="ECO:0000256" key="1">
    <source>
        <dbReference type="ARBA" id="ARBA00007532"/>
    </source>
</evidence>
<dbReference type="InterPro" id="IPR036188">
    <property type="entry name" value="FAD/NAD-bd_sf"/>
</dbReference>
<dbReference type="EMBL" id="CANL01000035">
    <property type="protein sequence ID" value="CCM64501.1"/>
    <property type="molecule type" value="Genomic_DNA"/>
</dbReference>
<comment type="cofactor">
    <cofactor evidence="9">
        <name>FAD</name>
        <dbReference type="ChEBI" id="CHEBI:57692"/>
    </cofactor>
    <text evidence="9">Binds 1 FAD per subunit.</text>
</comment>
<evidence type="ECO:0000259" key="13">
    <source>
        <dbReference type="Pfam" id="PF07992"/>
    </source>
</evidence>
<dbReference type="InterPro" id="IPR016156">
    <property type="entry name" value="FAD/NAD-linked_Rdtase_dimer_sf"/>
</dbReference>
<dbReference type="Proteomes" id="UP000018291">
    <property type="component" value="Unassembled WGS sequence"/>
</dbReference>
<dbReference type="STRING" id="1229780.BN381_400019"/>
<comment type="similarity">
    <text evidence="1 11">Belongs to the class-I pyridine nucleotide-disulfide oxidoreductase family.</text>
</comment>
<feature type="binding site" evidence="9">
    <location>
        <position position="279"/>
    </location>
    <ligand>
        <name>NAD(+)</name>
        <dbReference type="ChEBI" id="CHEBI:57540"/>
    </ligand>
</feature>
<keyword evidence="9" id="KW-0520">NAD</keyword>
<dbReference type="SUPFAM" id="SSF55424">
    <property type="entry name" value="FAD/NAD-linked reductases, dimerisation (C-terminal) domain"/>
    <property type="match status" value="1"/>
</dbReference>
<dbReference type="NCBIfam" id="NF005884">
    <property type="entry name" value="PRK07846.1"/>
    <property type="match status" value="1"/>
</dbReference>
<feature type="active site" description="Proton acceptor" evidence="8">
    <location>
        <position position="455"/>
    </location>
</feature>
<evidence type="ECO:0000256" key="10">
    <source>
        <dbReference type="PIRSR" id="PIRSR000350-4"/>
    </source>
</evidence>
<dbReference type="Gene3D" id="3.50.50.60">
    <property type="entry name" value="FAD/NAD(P)-binding domain"/>
    <property type="match status" value="2"/>
</dbReference>
<dbReference type="Pfam" id="PF02852">
    <property type="entry name" value="Pyr_redox_dim"/>
    <property type="match status" value="1"/>
</dbReference>
<evidence type="ECO:0000259" key="12">
    <source>
        <dbReference type="Pfam" id="PF02852"/>
    </source>
</evidence>
<dbReference type="InterPro" id="IPR001100">
    <property type="entry name" value="Pyr_nuc-diS_OxRdtase"/>
</dbReference>
<keyword evidence="7 11" id="KW-0676">Redox-active center</keyword>
<protein>
    <submittedName>
        <fullName evidence="14">Mycothione reductase</fullName>
        <ecNumber evidence="14">1.8.1.15</ecNumber>
    </submittedName>
</protein>
<dbReference type="GO" id="GO:0000166">
    <property type="term" value="F:nucleotide binding"/>
    <property type="evidence" value="ECO:0007669"/>
    <property type="project" value="UniProtKB-KW"/>
</dbReference>
<keyword evidence="9" id="KW-0547">Nucleotide-binding</keyword>
<evidence type="ECO:0000313" key="14">
    <source>
        <dbReference type="EMBL" id="CCM64501.1"/>
    </source>
</evidence>
<dbReference type="Gene3D" id="3.30.390.30">
    <property type="match status" value="1"/>
</dbReference>
<evidence type="ECO:0000256" key="8">
    <source>
        <dbReference type="PIRSR" id="PIRSR000350-2"/>
    </source>
</evidence>
<dbReference type="PANTHER" id="PTHR43014">
    <property type="entry name" value="MERCURIC REDUCTASE"/>
    <property type="match status" value="1"/>
</dbReference>
<dbReference type="PRINTS" id="PR00368">
    <property type="entry name" value="FADPNR"/>
</dbReference>
<name>R4Z5A8_9ACTN</name>
<sequence length="484" mass="51967">MTSPTTPTPASPSTTTAHHDLCVIGSGSGNTFLDERFEHLSVAMIERGAFGGTCLNRGCIPSKMLIYPATVIRLAQEARALGVDLTLDGVRWREIRDRTFDRIDPIAAGGEDYRQGQDHLTVYNGEATFVGDRTVEVVDAHGATQQVSADRMVLAAGARPRIPQVAGLETVPFHTSDTIMRIDEVPGHLVIIGGGFIAAEMSHVFGTFGAEVTVIGRSSRVLSHEDWEIGTRFTRALGRQIDLRVNVTVTSVEPTAAGVVAHCSDGSVVEGDTLLVAAGRVPNGDQLAVERTGVRLDEYGYVITDDTLATDAPGVWALGDIRNPLQLKHLANREADIVGHNLSHPDDLHRIDESAVPHVVFSHPEVAQVGLSEESLQALGRPYLVGRRDFGSTAYGWAMEDSVGFAKVLVDPETRLILGAHILGHEASLLIQPLAQAMALGNTADEVARTVIYPHPALTEVVEQLLLEVPHAPSTGGKFKPWEG</sequence>
<accession>R4Z5A8</accession>
<dbReference type="SUPFAM" id="SSF51905">
    <property type="entry name" value="FAD/NAD(P)-binding domain"/>
    <property type="match status" value="1"/>
</dbReference>
<evidence type="ECO:0000256" key="7">
    <source>
        <dbReference type="ARBA" id="ARBA00023284"/>
    </source>
</evidence>
<evidence type="ECO:0000256" key="3">
    <source>
        <dbReference type="ARBA" id="ARBA00022827"/>
    </source>
</evidence>
<keyword evidence="6" id="KW-1015">Disulfide bond</keyword>
<evidence type="ECO:0000256" key="11">
    <source>
        <dbReference type="RuleBase" id="RU003691"/>
    </source>
</evidence>
<dbReference type="HOGENOM" id="CLU_016755_1_2_11"/>
<dbReference type="InterPro" id="IPR004099">
    <property type="entry name" value="Pyr_nucl-diS_OxRdtase_dimer"/>
</dbReference>
<feature type="domain" description="Pyridine nucleotide-disulphide oxidoreductase dimerisation" evidence="12">
    <location>
        <begin position="356"/>
        <end position="464"/>
    </location>
</feature>
<dbReference type="GO" id="GO:0050627">
    <property type="term" value="F:mycothione reductase [NAD(P)H] activity"/>
    <property type="evidence" value="ECO:0007669"/>
    <property type="project" value="UniProtKB-EC"/>
</dbReference>
<proteinExistence type="inferred from homology"/>
<keyword evidence="4" id="KW-0521">NADP</keyword>
<dbReference type="RefSeq" id="WP_012228676.1">
    <property type="nucleotide sequence ID" value="NZ_HG422565.1"/>
</dbReference>
<feature type="binding site" evidence="9">
    <location>
        <begin position="193"/>
        <end position="200"/>
    </location>
    <ligand>
        <name>NAD(+)</name>
        <dbReference type="ChEBI" id="CHEBI:57540"/>
    </ligand>
</feature>
<dbReference type="AlphaFoldDB" id="R4Z5A8"/>
<gene>
    <name evidence="14" type="primary">mtr</name>
    <name evidence="14" type="ORF">BN381_400019</name>
</gene>
<dbReference type="InterPro" id="IPR023753">
    <property type="entry name" value="FAD/NAD-binding_dom"/>
</dbReference>
<evidence type="ECO:0000313" key="15">
    <source>
        <dbReference type="Proteomes" id="UP000018291"/>
    </source>
</evidence>
<keyword evidence="15" id="KW-1185">Reference proteome</keyword>
<keyword evidence="3 9" id="KW-0274">FAD</keyword>
<comment type="caution">
    <text evidence="14">The sequence shown here is derived from an EMBL/GenBank/DDBJ whole genome shotgun (WGS) entry which is preliminary data.</text>
</comment>
<evidence type="ECO:0000256" key="6">
    <source>
        <dbReference type="ARBA" id="ARBA00023157"/>
    </source>
</evidence>
<dbReference type="PIRSF" id="PIRSF000350">
    <property type="entry name" value="Mercury_reductase_MerA"/>
    <property type="match status" value="1"/>
</dbReference>
<evidence type="ECO:0000256" key="4">
    <source>
        <dbReference type="ARBA" id="ARBA00022857"/>
    </source>
</evidence>
<feature type="disulfide bond" description="Redox-active" evidence="10">
    <location>
        <begin position="54"/>
        <end position="59"/>
    </location>
</feature>
<keyword evidence="2 11" id="KW-0285">Flavoprotein</keyword>
<organism evidence="14 15">
    <name type="scientific">Candidatus Neomicrothrix parvicella RN1</name>
    <dbReference type="NCBI Taxonomy" id="1229780"/>
    <lineage>
        <taxon>Bacteria</taxon>
        <taxon>Bacillati</taxon>
        <taxon>Actinomycetota</taxon>
        <taxon>Acidimicrobiia</taxon>
        <taxon>Acidimicrobiales</taxon>
        <taxon>Microthrixaceae</taxon>
        <taxon>Candidatus Neomicrothrix</taxon>
    </lineage>
</organism>
<dbReference type="PANTHER" id="PTHR43014:SF5">
    <property type="entry name" value="GLUTATHIONE REDUCTASE (NADPH)"/>
    <property type="match status" value="1"/>
</dbReference>
<dbReference type="PRINTS" id="PR00411">
    <property type="entry name" value="PNDRDTASEI"/>
</dbReference>
<dbReference type="Pfam" id="PF07992">
    <property type="entry name" value="Pyr_redox_2"/>
    <property type="match status" value="1"/>
</dbReference>
<evidence type="ECO:0000256" key="2">
    <source>
        <dbReference type="ARBA" id="ARBA00022630"/>
    </source>
</evidence>